<keyword evidence="4" id="KW-0238">DNA-binding</keyword>
<organism evidence="8 9">
    <name type="scientific">Neocucurbitaria cava</name>
    <dbReference type="NCBI Taxonomy" id="798079"/>
    <lineage>
        <taxon>Eukaryota</taxon>
        <taxon>Fungi</taxon>
        <taxon>Dikarya</taxon>
        <taxon>Ascomycota</taxon>
        <taxon>Pezizomycotina</taxon>
        <taxon>Dothideomycetes</taxon>
        <taxon>Pleosporomycetidae</taxon>
        <taxon>Pleosporales</taxon>
        <taxon>Pleosporineae</taxon>
        <taxon>Cucurbitariaceae</taxon>
        <taxon>Neocucurbitaria</taxon>
    </lineage>
</organism>
<dbReference type="AlphaFoldDB" id="A0A9W8Y837"/>
<dbReference type="EMBL" id="JAPEUY010000011">
    <property type="protein sequence ID" value="KAJ4368111.1"/>
    <property type="molecule type" value="Genomic_DNA"/>
</dbReference>
<name>A0A9W8Y837_9PLEO</name>
<keyword evidence="9" id="KW-1185">Reference proteome</keyword>
<evidence type="ECO:0000313" key="8">
    <source>
        <dbReference type="EMBL" id="KAJ4368111.1"/>
    </source>
</evidence>
<evidence type="ECO:0000256" key="1">
    <source>
        <dbReference type="ARBA" id="ARBA00022723"/>
    </source>
</evidence>
<evidence type="ECO:0000256" key="3">
    <source>
        <dbReference type="ARBA" id="ARBA00023015"/>
    </source>
</evidence>
<keyword evidence="6" id="KW-0539">Nucleus</keyword>
<comment type="caution">
    <text evidence="8">The sequence shown here is derived from an EMBL/GenBank/DDBJ whole genome shotgun (WGS) entry which is preliminary data.</text>
</comment>
<dbReference type="InterPro" id="IPR051615">
    <property type="entry name" value="Transcr_Regulatory_Elem"/>
</dbReference>
<feature type="compositionally biased region" description="Polar residues" evidence="7">
    <location>
        <begin position="16"/>
        <end position="31"/>
    </location>
</feature>
<sequence length="360" mass="40950">MEDVTCAKPSGDLEDSGSSQWTPYTSPKASQPQPPVIDYVKEVSRQRVLLCECMAPLGDLYSKTSITTADLQQSNAKTIRELLKWKEDLPEALKVDIQDKTAPYLPHVLLLHMHYHQSIIHAHRPWMSKTYVQPHPSQAPGSAHARQTCVDAAISIAKLLEAYESRYTFRRINTQGPATTCSAALLLIFADVSQYGRAQGLHIAPYLGICFRALEEFGQSWESAKRARDFLIKLQRQWELKARSRRKIRRSSGYTKAPSYTSRKRPLTATDFESNMMNSKAAWPRQQQQQQQEQSMQDLEQQPRRRRQDSDDSIGPDYEMDFDRILEANEQAVSGKWTTSQSSGSLPYDLMGFLGDSYPS</sequence>
<feature type="compositionally biased region" description="Low complexity" evidence="7">
    <location>
        <begin position="286"/>
        <end position="300"/>
    </location>
</feature>
<dbReference type="GO" id="GO:0046872">
    <property type="term" value="F:metal ion binding"/>
    <property type="evidence" value="ECO:0007669"/>
    <property type="project" value="UniProtKB-KW"/>
</dbReference>
<keyword evidence="2" id="KW-0862">Zinc</keyword>
<evidence type="ECO:0000256" key="5">
    <source>
        <dbReference type="ARBA" id="ARBA00023163"/>
    </source>
</evidence>
<feature type="compositionally biased region" description="Acidic residues" evidence="7">
    <location>
        <begin position="311"/>
        <end position="320"/>
    </location>
</feature>
<feature type="region of interest" description="Disordered" evidence="7">
    <location>
        <begin position="1"/>
        <end position="33"/>
    </location>
</feature>
<keyword evidence="5" id="KW-0804">Transcription</keyword>
<dbReference type="OrthoDB" id="2154091at2759"/>
<dbReference type="CDD" id="cd12148">
    <property type="entry name" value="fungal_TF_MHR"/>
    <property type="match status" value="1"/>
</dbReference>
<dbReference type="PANTHER" id="PTHR31313:SF77">
    <property type="entry name" value="ZN(II)2CYS6 TRANSCRIPTION FACTOR (EUROFUNG)"/>
    <property type="match status" value="1"/>
</dbReference>
<keyword evidence="3" id="KW-0805">Transcription regulation</keyword>
<feature type="compositionally biased region" description="Polar residues" evidence="7">
    <location>
        <begin position="336"/>
        <end position="345"/>
    </location>
</feature>
<feature type="region of interest" description="Disordered" evidence="7">
    <location>
        <begin position="249"/>
        <end position="360"/>
    </location>
</feature>
<evidence type="ECO:0000256" key="4">
    <source>
        <dbReference type="ARBA" id="ARBA00023125"/>
    </source>
</evidence>
<reference evidence="8" key="1">
    <citation type="submission" date="2022-10" db="EMBL/GenBank/DDBJ databases">
        <title>Tapping the CABI collections for fungal endophytes: first genome assemblies for Collariella, Neodidymelliopsis, Ascochyta clinopodiicola, Didymella pomorum, Didymosphaeria variabile, Neocosmospora piperis and Neocucurbitaria cava.</title>
        <authorList>
            <person name="Hill R."/>
        </authorList>
    </citation>
    <scope>NUCLEOTIDE SEQUENCE</scope>
    <source>
        <strain evidence="8">IMI 356814</strain>
    </source>
</reference>
<accession>A0A9W8Y837</accession>
<proteinExistence type="predicted"/>
<evidence type="ECO:0000256" key="6">
    <source>
        <dbReference type="ARBA" id="ARBA00023242"/>
    </source>
</evidence>
<dbReference type="Proteomes" id="UP001140560">
    <property type="component" value="Unassembled WGS sequence"/>
</dbReference>
<protein>
    <submittedName>
        <fullName evidence="8">Uncharacterized protein</fullName>
    </submittedName>
</protein>
<keyword evidence="1" id="KW-0479">Metal-binding</keyword>
<gene>
    <name evidence="8" type="ORF">N0V83_006466</name>
</gene>
<dbReference type="PANTHER" id="PTHR31313">
    <property type="entry name" value="TY1 ENHANCER ACTIVATOR"/>
    <property type="match status" value="1"/>
</dbReference>
<evidence type="ECO:0000256" key="7">
    <source>
        <dbReference type="SAM" id="MobiDB-lite"/>
    </source>
</evidence>
<evidence type="ECO:0000313" key="9">
    <source>
        <dbReference type="Proteomes" id="UP001140560"/>
    </source>
</evidence>
<evidence type="ECO:0000256" key="2">
    <source>
        <dbReference type="ARBA" id="ARBA00022833"/>
    </source>
</evidence>
<dbReference type="GO" id="GO:0003677">
    <property type="term" value="F:DNA binding"/>
    <property type="evidence" value="ECO:0007669"/>
    <property type="project" value="UniProtKB-KW"/>
</dbReference>